<dbReference type="KEGG" id="lng:BSQ50_10050"/>
<keyword evidence="2" id="KW-0456">Lyase</keyword>
<evidence type="ECO:0000313" key="3">
    <source>
        <dbReference type="EMBL" id="AUJ32847.1"/>
    </source>
</evidence>
<dbReference type="Pfam" id="PF01969">
    <property type="entry name" value="Ni_insertion"/>
    <property type="match status" value="1"/>
</dbReference>
<organism evidence="3 4">
    <name type="scientific">Liquorilactobacillus nagelii</name>
    <dbReference type="NCBI Taxonomy" id="82688"/>
    <lineage>
        <taxon>Bacteria</taxon>
        <taxon>Bacillati</taxon>
        <taxon>Bacillota</taxon>
        <taxon>Bacilli</taxon>
        <taxon>Lactobacillales</taxon>
        <taxon>Lactobacillaceae</taxon>
        <taxon>Liquorilactobacillus</taxon>
    </lineage>
</organism>
<dbReference type="AlphaFoldDB" id="A0A3Q8CDJ2"/>
<dbReference type="InterPro" id="IPR002822">
    <property type="entry name" value="Ni_insertion"/>
</dbReference>
<name>A0A3Q8CDJ2_9LACO</name>
<comment type="similarity">
    <text evidence="2">Belongs to the LarC family.</text>
</comment>
<gene>
    <name evidence="2" type="primary">larC</name>
    <name evidence="3" type="ORF">BSQ50_10050</name>
</gene>
<keyword evidence="1 2" id="KW-0533">Nickel</keyword>
<evidence type="ECO:0000313" key="4">
    <source>
        <dbReference type="Proteomes" id="UP000324497"/>
    </source>
</evidence>
<evidence type="ECO:0000256" key="1">
    <source>
        <dbReference type="ARBA" id="ARBA00022596"/>
    </source>
</evidence>
<dbReference type="EC" id="4.99.1.12" evidence="2"/>
<dbReference type="Gene3D" id="3.30.70.1380">
    <property type="entry name" value="Transcriptional regulatory protein pf0864 domain like"/>
    <property type="match status" value="1"/>
</dbReference>
<dbReference type="Gene3D" id="3.10.20.300">
    <property type="entry name" value="mk0293 like domain"/>
    <property type="match status" value="1"/>
</dbReference>
<dbReference type="GO" id="GO:0016829">
    <property type="term" value="F:lyase activity"/>
    <property type="evidence" value="ECO:0007669"/>
    <property type="project" value="UniProtKB-UniRule"/>
</dbReference>
<reference evidence="3 4" key="1">
    <citation type="submission" date="2016-11" db="EMBL/GenBank/DDBJ databases">
        <title>Interaction between Lactobacillus species and yeast in water kefir.</title>
        <authorList>
            <person name="Behr J."/>
            <person name="Xu D."/>
            <person name="Vogel R.F."/>
        </authorList>
    </citation>
    <scope>NUCLEOTIDE SEQUENCE [LARGE SCALE GENOMIC DNA]</scope>
    <source>
        <strain evidence="3 4">TMW 1.1827</strain>
    </source>
</reference>
<comment type="catalytic activity">
    <reaction evidence="2">
        <text>Ni(II)-pyridinium-3,5-bisthiocarboxylate mononucleotide = pyridinium-3,5-bisthiocarboxylate mononucleotide + Ni(2+)</text>
        <dbReference type="Rhea" id="RHEA:54784"/>
        <dbReference type="ChEBI" id="CHEBI:49786"/>
        <dbReference type="ChEBI" id="CHEBI:137372"/>
        <dbReference type="ChEBI" id="CHEBI:137373"/>
        <dbReference type="EC" id="4.99.1.12"/>
    </reaction>
</comment>
<comment type="function">
    <text evidence="2">Involved in the biosynthesis of a nickel-pincer cofactor ((SCS)Ni(II) pincer complex). Binds Ni(2+), and functions in nickel delivery to pyridinium-3,5-bisthiocarboxylic acid mononucleotide (P2TMN), to form the mature cofactor. Is thus probably required for the activation of nickel-pincer cofactor-dependent enzymes.</text>
</comment>
<keyword evidence="4" id="KW-1185">Reference proteome</keyword>
<dbReference type="EMBL" id="CP018180">
    <property type="protein sequence ID" value="AUJ32847.1"/>
    <property type="molecule type" value="Genomic_DNA"/>
</dbReference>
<proteinExistence type="inferred from homology"/>
<sequence length="415" mass="46092">MRTLYLEPFSGVSGNMLLGALFDLGLDFSRFKQELAKLNLSGYQLSLEKTTQSAIAGSLFQVELNGLYAGHRVDEGVQHHHGQHHHGRNLAEITKIIQDSNLKPTIKKSSLKVFNEIAQAEAKVHAKTLSEIHFHEVGAIDSIVDIVGFFIGIDLMKVERIISGTLVDGSGTIEAAHGTMPVPVPAVMQMRLNSEVPFRQRLDVATELVTPTGFAIVKQTAAQYGALPTELLPEKVGYGFGTRTTGHLNALRVQLLTSKPSQKETLAQSDQVIELHANIDDQSGEQLGFVLENLIEVGVYDAYFTPVFMKKNRPAYQLTVIFKPAMLDQVCELVLQQTSSFGVRWHQLQRQLMQRSFTKVMTKFGELSLKIGQKGQFKKVAVEYDEAARIARKNGLSVAEVMQQALQVYDKKSMR</sequence>
<dbReference type="NCBIfam" id="TIGR00299">
    <property type="entry name" value="nickel pincer cofactor biosynthesis protein LarC"/>
    <property type="match status" value="1"/>
</dbReference>
<dbReference type="HAMAP" id="MF_01074">
    <property type="entry name" value="LarC"/>
    <property type="match status" value="1"/>
</dbReference>
<dbReference type="PANTHER" id="PTHR36566">
    <property type="entry name" value="NICKEL INSERTION PROTEIN-RELATED"/>
    <property type="match status" value="1"/>
</dbReference>
<evidence type="ECO:0000256" key="2">
    <source>
        <dbReference type="HAMAP-Rule" id="MF_01074"/>
    </source>
</evidence>
<accession>A0A3Q8CDJ2</accession>
<dbReference type="Proteomes" id="UP000324497">
    <property type="component" value="Chromosome"/>
</dbReference>
<dbReference type="PANTHER" id="PTHR36566:SF1">
    <property type="entry name" value="PYRIDINIUM-3,5-BISTHIOCARBOXYLIC ACID MONONUCLEOTIDE NICKEL INSERTION PROTEIN"/>
    <property type="match status" value="1"/>
</dbReference>
<dbReference type="GO" id="GO:0016151">
    <property type="term" value="F:nickel cation binding"/>
    <property type="evidence" value="ECO:0007669"/>
    <property type="project" value="UniProtKB-UniRule"/>
</dbReference>
<protein>
    <recommendedName>
        <fullName evidence="2">Pyridinium-3,5-bisthiocarboxylic acid mononucleotide nickel insertion protein</fullName>
        <shortName evidence="2">P2TMN nickel insertion protein</shortName>
        <ecNumber evidence="2">4.99.1.12</ecNumber>
    </recommendedName>
    <alternativeName>
        <fullName evidence="2">Nickel-pincer cofactor biosynthesis protein LarC</fullName>
    </alternativeName>
</protein>
<dbReference type="GO" id="GO:0051604">
    <property type="term" value="P:protein maturation"/>
    <property type="evidence" value="ECO:0007669"/>
    <property type="project" value="UniProtKB-UniRule"/>
</dbReference>
<dbReference type="RefSeq" id="WP_148127094.1">
    <property type="nucleotide sequence ID" value="NZ_CP018180.1"/>
</dbReference>